<evidence type="ECO:0000313" key="2">
    <source>
        <dbReference type="EMBL" id="STO09441.1"/>
    </source>
</evidence>
<feature type="domain" description="Rhamnogalacturonase A/B/Epimerase-like pectate lyase" evidence="1">
    <location>
        <begin position="97"/>
        <end position="329"/>
    </location>
</feature>
<dbReference type="InterPro" id="IPR012334">
    <property type="entry name" value="Pectin_lyas_fold"/>
</dbReference>
<dbReference type="InterPro" id="IPR011050">
    <property type="entry name" value="Pectin_lyase_fold/virulence"/>
</dbReference>
<dbReference type="GO" id="GO:0016829">
    <property type="term" value="F:lyase activity"/>
    <property type="evidence" value="ECO:0007669"/>
    <property type="project" value="UniProtKB-KW"/>
</dbReference>
<dbReference type="STRING" id="1397694.GCA_000702585_00301"/>
<dbReference type="SUPFAM" id="SSF51126">
    <property type="entry name" value="Pectin lyase-like"/>
    <property type="match status" value="1"/>
</dbReference>
<dbReference type="AlphaFoldDB" id="A0A377FX86"/>
<dbReference type="Proteomes" id="UP000254060">
    <property type="component" value="Unassembled WGS sequence"/>
</dbReference>
<sequence>MMDRINPKQIRASIAAHSNWNEDELLSDTLAWHAATRRNRYPDQRKTYASRIPLTERITPVTSSLPLEIVDDLVRPVWMRRLDAEYLNLRQATIRRIDVTEYGAVGDGKTDCTLAFRLALRSNRHVYVPAGVYVVRGIRIPSNCVLEGAGQDETTIKLHDQAPKYRRLLRNATPFLGNHHIEIAHLTLDWNVDRLGAVDRTSSGDTASSALTLAHVTFGWVHHVTAKNAGLHAFDITAPHYHYLGDGLRAAKGSRYVWLDRCEATNYGDDGITTHHSDAIYVTNCYCHHPHGRTHTSGFSNSNGIEVDDGSRHVVLVNNMTEGCFGGIEVKAHATSSAAHDVHIFGHISYHDNRSYNFRHIGHHLADDPDSKTARFISGTNLVSIEPIRSPLYKRSSPRSLVVSAYQDVFIHGFTAVGDPTYDYEANPALAIQYKSRDVRLKRIATSGFMSGRADIELFGGANRTDRITVEDVTCRHSAPIAIKIGGRLSTVTLRHIEGEQKGGDALISSQSPLDARDLFAYGFSERVRSDA</sequence>
<organism evidence="2 3">
    <name type="scientific">Exiguobacterium aurantiacum</name>
    <dbReference type="NCBI Taxonomy" id="33987"/>
    <lineage>
        <taxon>Bacteria</taxon>
        <taxon>Bacillati</taxon>
        <taxon>Bacillota</taxon>
        <taxon>Bacilli</taxon>
        <taxon>Bacillales</taxon>
        <taxon>Bacillales Family XII. Incertae Sedis</taxon>
        <taxon>Exiguobacterium</taxon>
    </lineage>
</organism>
<dbReference type="InterPro" id="IPR006626">
    <property type="entry name" value="PbH1"/>
</dbReference>
<gene>
    <name evidence="2" type="ORF">NCTC13163_02879</name>
</gene>
<dbReference type="OrthoDB" id="2501352at2"/>
<name>A0A377FX86_9BACL</name>
<dbReference type="Gene3D" id="2.160.20.10">
    <property type="entry name" value="Single-stranded right-handed beta-helix, Pectin lyase-like"/>
    <property type="match status" value="1"/>
</dbReference>
<dbReference type="InterPro" id="IPR024535">
    <property type="entry name" value="RHGA/B-epi-like_pectate_lyase"/>
</dbReference>
<dbReference type="Pfam" id="PF12708">
    <property type="entry name" value="Pect-lyase_RHGA_epim"/>
    <property type="match status" value="1"/>
</dbReference>
<dbReference type="RefSeq" id="WP_029333842.1">
    <property type="nucleotide sequence ID" value="NZ_UGGP01000001.1"/>
</dbReference>
<dbReference type="EMBL" id="UGGP01000001">
    <property type="protein sequence ID" value="STO09441.1"/>
    <property type="molecule type" value="Genomic_DNA"/>
</dbReference>
<reference evidence="2 3" key="1">
    <citation type="submission" date="2018-06" db="EMBL/GenBank/DDBJ databases">
        <authorList>
            <consortium name="Pathogen Informatics"/>
            <person name="Doyle S."/>
        </authorList>
    </citation>
    <scope>NUCLEOTIDE SEQUENCE [LARGE SCALE GENOMIC DNA]</scope>
    <source>
        <strain evidence="2 3">NCTC13163</strain>
    </source>
</reference>
<protein>
    <submittedName>
        <fullName evidence="2">Pectate lyase superfamily protein</fullName>
    </submittedName>
</protein>
<proteinExistence type="predicted"/>
<evidence type="ECO:0000259" key="1">
    <source>
        <dbReference type="Pfam" id="PF12708"/>
    </source>
</evidence>
<dbReference type="SMART" id="SM00710">
    <property type="entry name" value="PbH1"/>
    <property type="match status" value="5"/>
</dbReference>
<evidence type="ECO:0000313" key="3">
    <source>
        <dbReference type="Proteomes" id="UP000254060"/>
    </source>
</evidence>
<accession>A0A377FX86</accession>
<keyword evidence="2" id="KW-0456">Lyase</keyword>